<keyword evidence="5" id="KW-1185">Reference proteome</keyword>
<dbReference type="Gene3D" id="3.40.50.300">
    <property type="entry name" value="P-loop containing nucleotide triphosphate hydrolases"/>
    <property type="match status" value="1"/>
</dbReference>
<dbReference type="SMART" id="SM00382">
    <property type="entry name" value="AAA"/>
    <property type="match status" value="1"/>
</dbReference>
<comment type="caution">
    <text evidence="4">The sequence shown here is derived from an EMBL/GenBank/DDBJ whole genome shotgun (WGS) entry which is preliminary data.</text>
</comment>
<accession>A0ABW1X4C3</accession>
<dbReference type="EMBL" id="JBHSUA010000015">
    <property type="protein sequence ID" value="MFC6396716.1"/>
    <property type="molecule type" value="Genomic_DNA"/>
</dbReference>
<evidence type="ECO:0000259" key="3">
    <source>
        <dbReference type="SMART" id="SM00382"/>
    </source>
</evidence>
<evidence type="ECO:0000256" key="2">
    <source>
        <dbReference type="ARBA" id="ARBA00022840"/>
    </source>
</evidence>
<evidence type="ECO:0000313" key="5">
    <source>
        <dbReference type="Proteomes" id="UP001596266"/>
    </source>
</evidence>
<dbReference type="RefSeq" id="WP_343884292.1">
    <property type="nucleotide sequence ID" value="NZ_BAAAKI010000001.1"/>
</dbReference>
<keyword evidence="2 4" id="KW-0067">ATP-binding</keyword>
<feature type="domain" description="AAA+ ATPase" evidence="3">
    <location>
        <begin position="42"/>
        <end position="241"/>
    </location>
</feature>
<sequence length="248" mass="26177">MSQITPARAAHLDSTSALVAKGLSMRTAQGPVFGPVDLVVPAGHHAAILGEQGSGRSALLLALGGRLKGVSGQLTLGEVDGIAHPRKLRQRIAVARITDLVELEPTLTVGEARDEHSLLEGIGSRAGRVTFQELAGALDLELGLDRLVEDLPAVQRTLLSVVLGCLRPADFVLLDDVDDSLTRDQLADVYAAMDVLALRGHHFIVSALSTSPVPSGAATITLIPPESADRLALRFGHLRPRRTTIEAN</sequence>
<dbReference type="Proteomes" id="UP001596266">
    <property type="component" value="Unassembled WGS sequence"/>
</dbReference>
<protein>
    <submittedName>
        <fullName evidence="4">ATP-binding cassette domain-containing protein</fullName>
    </submittedName>
</protein>
<evidence type="ECO:0000256" key="1">
    <source>
        <dbReference type="ARBA" id="ARBA00022741"/>
    </source>
</evidence>
<dbReference type="InterPro" id="IPR027417">
    <property type="entry name" value="P-loop_NTPase"/>
</dbReference>
<keyword evidence="1" id="KW-0547">Nucleotide-binding</keyword>
<evidence type="ECO:0000313" key="4">
    <source>
        <dbReference type="EMBL" id="MFC6396716.1"/>
    </source>
</evidence>
<reference evidence="5" key="1">
    <citation type="journal article" date="2019" name="Int. J. Syst. Evol. Microbiol.">
        <title>The Global Catalogue of Microorganisms (GCM) 10K type strain sequencing project: providing services to taxonomists for standard genome sequencing and annotation.</title>
        <authorList>
            <consortium name="The Broad Institute Genomics Platform"/>
            <consortium name="The Broad Institute Genome Sequencing Center for Infectious Disease"/>
            <person name="Wu L."/>
            <person name="Ma J."/>
        </authorList>
    </citation>
    <scope>NUCLEOTIDE SEQUENCE [LARGE SCALE GENOMIC DNA]</scope>
    <source>
        <strain evidence="5">CGMCC 1.15277</strain>
    </source>
</reference>
<dbReference type="InterPro" id="IPR003439">
    <property type="entry name" value="ABC_transporter-like_ATP-bd"/>
</dbReference>
<dbReference type="PANTHER" id="PTHR43158:SF2">
    <property type="entry name" value="SKFA PEPTIDE EXPORT ATP-BINDING PROTEIN SKFE"/>
    <property type="match status" value="1"/>
</dbReference>
<proteinExistence type="predicted"/>
<dbReference type="InterPro" id="IPR003593">
    <property type="entry name" value="AAA+_ATPase"/>
</dbReference>
<name>A0ABW1X4C3_9ACTN</name>
<dbReference type="GO" id="GO:0005524">
    <property type="term" value="F:ATP binding"/>
    <property type="evidence" value="ECO:0007669"/>
    <property type="project" value="UniProtKB-KW"/>
</dbReference>
<dbReference type="Pfam" id="PF00005">
    <property type="entry name" value="ABC_tran"/>
    <property type="match status" value="1"/>
</dbReference>
<dbReference type="SUPFAM" id="SSF52540">
    <property type="entry name" value="P-loop containing nucleoside triphosphate hydrolases"/>
    <property type="match status" value="1"/>
</dbReference>
<gene>
    <name evidence="4" type="ORF">ACFP57_06910</name>
</gene>
<dbReference type="PANTHER" id="PTHR43158">
    <property type="entry name" value="SKFA PEPTIDE EXPORT ATP-BINDING PROTEIN SKFE"/>
    <property type="match status" value="1"/>
</dbReference>
<organism evidence="4 5">
    <name type="scientific">Luteococcus sanguinis</name>
    <dbReference type="NCBI Taxonomy" id="174038"/>
    <lineage>
        <taxon>Bacteria</taxon>
        <taxon>Bacillati</taxon>
        <taxon>Actinomycetota</taxon>
        <taxon>Actinomycetes</taxon>
        <taxon>Propionibacteriales</taxon>
        <taxon>Propionibacteriaceae</taxon>
        <taxon>Luteococcus</taxon>
    </lineage>
</organism>